<accession>A0AAD9AVT0</accession>
<reference evidence="2" key="1">
    <citation type="submission" date="2023-01" db="EMBL/GenBank/DDBJ databases">
        <title>Colletotrichum chrysophilum M932 genome sequence.</title>
        <authorList>
            <person name="Baroncelli R."/>
        </authorList>
    </citation>
    <scope>NUCLEOTIDE SEQUENCE</scope>
    <source>
        <strain evidence="2">M932</strain>
    </source>
</reference>
<evidence type="ECO:0000313" key="2">
    <source>
        <dbReference type="EMBL" id="KAK1855381.1"/>
    </source>
</evidence>
<protein>
    <submittedName>
        <fullName evidence="2">Uncharacterized protein</fullName>
    </submittedName>
</protein>
<organism evidence="2 3">
    <name type="scientific">Colletotrichum chrysophilum</name>
    <dbReference type="NCBI Taxonomy" id="1836956"/>
    <lineage>
        <taxon>Eukaryota</taxon>
        <taxon>Fungi</taxon>
        <taxon>Dikarya</taxon>
        <taxon>Ascomycota</taxon>
        <taxon>Pezizomycotina</taxon>
        <taxon>Sordariomycetes</taxon>
        <taxon>Hypocreomycetidae</taxon>
        <taxon>Glomerellales</taxon>
        <taxon>Glomerellaceae</taxon>
        <taxon>Colletotrichum</taxon>
        <taxon>Colletotrichum gloeosporioides species complex</taxon>
    </lineage>
</organism>
<feature type="region of interest" description="Disordered" evidence="1">
    <location>
        <begin position="1"/>
        <end position="87"/>
    </location>
</feature>
<sequence>MDVGDLGAEREHGTLPQDKTRPYLLAPKPKQTHLTHTPSPRPGLSLRETEYQGWRNERVSDGELQRSERSKPVAPGRVAPHPPGPLPTTTSARTRPLLFLPDPLAQSVVKVGFAGLRVQQSGMGNHDLGLGPTRCLVHPPVSLGGLTGLPFGLSDRDVFAQASSRWLLRLMSSLTHIPPT</sequence>
<dbReference type="EMBL" id="JAQOWY010000022">
    <property type="protein sequence ID" value="KAK1855381.1"/>
    <property type="molecule type" value="Genomic_DNA"/>
</dbReference>
<evidence type="ECO:0000313" key="3">
    <source>
        <dbReference type="Proteomes" id="UP001243330"/>
    </source>
</evidence>
<evidence type="ECO:0000256" key="1">
    <source>
        <dbReference type="SAM" id="MobiDB-lite"/>
    </source>
</evidence>
<name>A0AAD9AVT0_9PEZI</name>
<proteinExistence type="predicted"/>
<comment type="caution">
    <text evidence="2">The sequence shown here is derived from an EMBL/GenBank/DDBJ whole genome shotgun (WGS) entry which is preliminary data.</text>
</comment>
<gene>
    <name evidence="2" type="ORF">CCHR01_02002</name>
</gene>
<dbReference type="AlphaFoldDB" id="A0AAD9AVT0"/>
<dbReference type="Proteomes" id="UP001243330">
    <property type="component" value="Unassembled WGS sequence"/>
</dbReference>
<feature type="compositionally biased region" description="Basic and acidic residues" evidence="1">
    <location>
        <begin position="47"/>
        <end position="71"/>
    </location>
</feature>
<keyword evidence="3" id="KW-1185">Reference proteome</keyword>
<feature type="compositionally biased region" description="Basic and acidic residues" evidence="1">
    <location>
        <begin position="7"/>
        <end position="21"/>
    </location>
</feature>